<dbReference type="Proteomes" id="UP000799537">
    <property type="component" value="Unassembled WGS sequence"/>
</dbReference>
<reference evidence="2" key="1">
    <citation type="journal article" date="2020" name="Stud. Mycol.">
        <title>101 Dothideomycetes genomes: a test case for predicting lifestyles and emergence of pathogens.</title>
        <authorList>
            <person name="Haridas S."/>
            <person name="Albert R."/>
            <person name="Binder M."/>
            <person name="Bloem J."/>
            <person name="Labutti K."/>
            <person name="Salamov A."/>
            <person name="Andreopoulos B."/>
            <person name="Baker S."/>
            <person name="Barry K."/>
            <person name="Bills G."/>
            <person name="Bluhm B."/>
            <person name="Cannon C."/>
            <person name="Castanera R."/>
            <person name="Culley D."/>
            <person name="Daum C."/>
            <person name="Ezra D."/>
            <person name="Gonzalez J."/>
            <person name="Henrissat B."/>
            <person name="Kuo A."/>
            <person name="Liang C."/>
            <person name="Lipzen A."/>
            <person name="Lutzoni F."/>
            <person name="Magnuson J."/>
            <person name="Mondo S."/>
            <person name="Nolan M."/>
            <person name="Ohm R."/>
            <person name="Pangilinan J."/>
            <person name="Park H.-J."/>
            <person name="Ramirez L."/>
            <person name="Alfaro M."/>
            <person name="Sun H."/>
            <person name="Tritt A."/>
            <person name="Yoshinaga Y."/>
            <person name="Zwiers L.-H."/>
            <person name="Turgeon B."/>
            <person name="Goodwin S."/>
            <person name="Spatafora J."/>
            <person name="Crous P."/>
            <person name="Grigoriev I."/>
        </authorList>
    </citation>
    <scope>NUCLEOTIDE SEQUENCE</scope>
    <source>
        <strain evidence="2">ATCC 36951</strain>
    </source>
</reference>
<name>A0A6A6CC85_ZASCE</name>
<organism evidence="2 3">
    <name type="scientific">Zasmidium cellare ATCC 36951</name>
    <dbReference type="NCBI Taxonomy" id="1080233"/>
    <lineage>
        <taxon>Eukaryota</taxon>
        <taxon>Fungi</taxon>
        <taxon>Dikarya</taxon>
        <taxon>Ascomycota</taxon>
        <taxon>Pezizomycotina</taxon>
        <taxon>Dothideomycetes</taxon>
        <taxon>Dothideomycetidae</taxon>
        <taxon>Mycosphaerellales</taxon>
        <taxon>Mycosphaerellaceae</taxon>
        <taxon>Zasmidium</taxon>
    </lineage>
</organism>
<protein>
    <submittedName>
        <fullName evidence="2">Uncharacterized protein</fullName>
    </submittedName>
</protein>
<dbReference type="AlphaFoldDB" id="A0A6A6CC85"/>
<keyword evidence="1" id="KW-0472">Membrane</keyword>
<evidence type="ECO:0000313" key="3">
    <source>
        <dbReference type="Proteomes" id="UP000799537"/>
    </source>
</evidence>
<accession>A0A6A6CC85</accession>
<dbReference type="GeneID" id="54560622"/>
<sequence length="106" mass="11361">MDESAKTHLLELAESYRVGGAIIGALAGFAIIALLAHLKVTYPGHRKGFWPCYLAGYIGYSIAEALSHTAIGVLPNTCAATVELMGREGALAWPCQRDRSSGWLSR</sequence>
<feature type="transmembrane region" description="Helical" evidence="1">
    <location>
        <begin position="20"/>
        <end position="38"/>
    </location>
</feature>
<evidence type="ECO:0000256" key="1">
    <source>
        <dbReference type="SAM" id="Phobius"/>
    </source>
</evidence>
<gene>
    <name evidence="2" type="ORF">M409DRAFT_24699</name>
</gene>
<proteinExistence type="predicted"/>
<keyword evidence="1" id="KW-0812">Transmembrane</keyword>
<keyword evidence="3" id="KW-1185">Reference proteome</keyword>
<dbReference type="RefSeq" id="XP_033665683.1">
    <property type="nucleotide sequence ID" value="XM_033807350.1"/>
</dbReference>
<keyword evidence="1" id="KW-1133">Transmembrane helix</keyword>
<dbReference type="EMBL" id="ML993602">
    <property type="protein sequence ID" value="KAF2164794.1"/>
    <property type="molecule type" value="Genomic_DNA"/>
</dbReference>
<evidence type="ECO:0000313" key="2">
    <source>
        <dbReference type="EMBL" id="KAF2164794.1"/>
    </source>
</evidence>